<proteinExistence type="predicted"/>
<dbReference type="KEGG" id="npy:NPRO_06910"/>
<evidence type="ECO:0000259" key="3">
    <source>
        <dbReference type="Pfam" id="PF00557"/>
    </source>
</evidence>
<dbReference type="PROSITE" id="PS00491">
    <property type="entry name" value="PROLINE_PEPTIDASE"/>
    <property type="match status" value="1"/>
</dbReference>
<evidence type="ECO:0000313" key="6">
    <source>
        <dbReference type="Proteomes" id="UP000662873"/>
    </source>
</evidence>
<keyword evidence="1" id="KW-0479">Metal-binding</keyword>
<dbReference type="PRINTS" id="PR00599">
    <property type="entry name" value="MAPEPTIDASE"/>
</dbReference>
<organism evidence="5 6">
    <name type="scientific">Candidatus Nitrosymbiomonas proteolyticus</name>
    <dbReference type="NCBI Taxonomy" id="2608984"/>
    <lineage>
        <taxon>Bacteria</taxon>
        <taxon>Bacillati</taxon>
        <taxon>Armatimonadota</taxon>
        <taxon>Armatimonadota incertae sedis</taxon>
        <taxon>Candidatus Nitrosymbiomonas</taxon>
    </lineage>
</organism>
<name>A0A809S3I1_9BACT</name>
<dbReference type="AlphaFoldDB" id="A0A809S3I1"/>
<dbReference type="EMBL" id="AP021858">
    <property type="protein sequence ID" value="BBO23096.1"/>
    <property type="molecule type" value="Genomic_DNA"/>
</dbReference>
<dbReference type="Gene3D" id="3.90.230.10">
    <property type="entry name" value="Creatinase/methionine aminopeptidase superfamily"/>
    <property type="match status" value="1"/>
</dbReference>
<dbReference type="SUPFAM" id="SSF53092">
    <property type="entry name" value="Creatinase/prolidase N-terminal domain"/>
    <property type="match status" value="1"/>
</dbReference>
<evidence type="ECO:0000256" key="1">
    <source>
        <dbReference type="ARBA" id="ARBA00022723"/>
    </source>
</evidence>
<feature type="domain" description="Creatinase N-terminal" evidence="4">
    <location>
        <begin position="4"/>
        <end position="130"/>
    </location>
</feature>
<dbReference type="PANTHER" id="PTHR46112">
    <property type="entry name" value="AMINOPEPTIDASE"/>
    <property type="match status" value="1"/>
</dbReference>
<dbReference type="SUPFAM" id="SSF55920">
    <property type="entry name" value="Creatinase/aminopeptidase"/>
    <property type="match status" value="1"/>
</dbReference>
<dbReference type="InterPro" id="IPR050659">
    <property type="entry name" value="Peptidase_M24B"/>
</dbReference>
<dbReference type="InterPro" id="IPR001131">
    <property type="entry name" value="Peptidase_M24B_aminopep-P_CS"/>
</dbReference>
<dbReference type="Pfam" id="PF01321">
    <property type="entry name" value="Creatinase_N"/>
    <property type="match status" value="1"/>
</dbReference>
<protein>
    <submittedName>
        <fullName evidence="5">Xaa-Pro dipeptidase</fullName>
    </submittedName>
</protein>
<reference evidence="5" key="1">
    <citation type="journal article" name="DNA Res.">
        <title>The physiological potential of anammox bacteria as revealed by their core genome structure.</title>
        <authorList>
            <person name="Okubo T."/>
            <person name="Toyoda A."/>
            <person name="Fukuhara K."/>
            <person name="Uchiyama I."/>
            <person name="Harigaya Y."/>
            <person name="Kuroiwa M."/>
            <person name="Suzuki T."/>
            <person name="Murakami Y."/>
            <person name="Suwa Y."/>
            <person name="Takami H."/>
        </authorList>
    </citation>
    <scope>NUCLEOTIDE SEQUENCE</scope>
    <source>
        <strain evidence="5">317325-2</strain>
    </source>
</reference>
<dbReference type="Proteomes" id="UP000662873">
    <property type="component" value="Chromosome"/>
</dbReference>
<dbReference type="InterPro" id="IPR036005">
    <property type="entry name" value="Creatinase/aminopeptidase-like"/>
</dbReference>
<evidence type="ECO:0000313" key="5">
    <source>
        <dbReference type="EMBL" id="BBO23096.1"/>
    </source>
</evidence>
<dbReference type="Pfam" id="PF00557">
    <property type="entry name" value="Peptidase_M24"/>
    <property type="match status" value="1"/>
</dbReference>
<dbReference type="CDD" id="cd01092">
    <property type="entry name" value="APP-like"/>
    <property type="match status" value="1"/>
</dbReference>
<evidence type="ECO:0000259" key="4">
    <source>
        <dbReference type="Pfam" id="PF01321"/>
    </source>
</evidence>
<dbReference type="Gene3D" id="3.40.350.10">
    <property type="entry name" value="Creatinase/prolidase N-terminal domain"/>
    <property type="match status" value="1"/>
</dbReference>
<evidence type="ECO:0000256" key="2">
    <source>
        <dbReference type="ARBA" id="ARBA00022801"/>
    </source>
</evidence>
<accession>A0A809S3I1</accession>
<feature type="domain" description="Peptidase M24" evidence="3">
    <location>
        <begin position="137"/>
        <end position="339"/>
    </location>
</feature>
<gene>
    <name evidence="5" type="ORF">NPRO_06910</name>
</gene>
<sequence length="359" mass="38740">MTNLQKLQDALCERDIPAVLLSNIANVQWASGFSGSSAWVLATPADAIFLTDSRYTVQAKTEVKDMPSDSYASPVLSAQFLARHIEGRGIRQLGFESDSVTVSTLKEWEAAFQGVQLTPVAELVGPLRMVKSAEEIEGIRKACVLADQCFDNVRRILRPGVSELEVAIEIEFFFRKRGATAAFPVIAASGENSAKPHGTATEKVIEEGDFLTLDFGACLNGFNSDITRTVVIGEPSTRQREVYGQVLQAQLASLEAMKPGVPAKEVDAVARRVLAEADLAGYFGHGLGHGLGMLVHDFGRLAPTSEHVLAPGQVWTVEPGVYIEGFGGVRIEDDVVVTESGIETLTHSPKDLLTFPEGR</sequence>
<dbReference type="PANTHER" id="PTHR46112:SF3">
    <property type="entry name" value="AMINOPEPTIDASE YPDF"/>
    <property type="match status" value="1"/>
</dbReference>
<dbReference type="GO" id="GO:0008235">
    <property type="term" value="F:metalloexopeptidase activity"/>
    <property type="evidence" value="ECO:0007669"/>
    <property type="project" value="UniProtKB-ARBA"/>
</dbReference>
<dbReference type="InterPro" id="IPR000587">
    <property type="entry name" value="Creatinase_N"/>
</dbReference>
<dbReference type="InterPro" id="IPR000994">
    <property type="entry name" value="Pept_M24"/>
</dbReference>
<dbReference type="InterPro" id="IPR001714">
    <property type="entry name" value="Pept_M24_MAP"/>
</dbReference>
<dbReference type="GO" id="GO:0046872">
    <property type="term" value="F:metal ion binding"/>
    <property type="evidence" value="ECO:0007669"/>
    <property type="project" value="UniProtKB-KW"/>
</dbReference>
<keyword evidence="2" id="KW-0378">Hydrolase</keyword>
<dbReference type="InterPro" id="IPR029149">
    <property type="entry name" value="Creatin/AminoP/Spt16_N"/>
</dbReference>
<dbReference type="GO" id="GO:0004177">
    <property type="term" value="F:aminopeptidase activity"/>
    <property type="evidence" value="ECO:0007669"/>
    <property type="project" value="UniProtKB-ARBA"/>
</dbReference>